<feature type="region of interest" description="Disordered" evidence="1">
    <location>
        <begin position="1"/>
        <end position="26"/>
    </location>
</feature>
<name>A0A919MYQ6_9ACTN</name>
<sequence>MIIRRLHPDATASSAPEGAAPTGGDTTQVVTFRRTAAGTGAGDRTTFVPPRPEVITCYADGANNPELRRLAGLGVVTYDGMGWCTSPITRIDVTVKLFRDDVRTGGIGFDSRRTTVSVSAQAADRCVPGTYHGVVDATFIIPPGYGKASMNLVGRSNLAFTPATDQRQGVSCAGPVGVLAPGPVGVDNGHFGRSETLVGWRTNAGCEFKMCAAGLPRTARCGRAGPTSTFRP</sequence>
<dbReference type="EMBL" id="BOMV01000001">
    <property type="protein sequence ID" value="GIE92812.1"/>
    <property type="molecule type" value="Genomic_DNA"/>
</dbReference>
<dbReference type="AlphaFoldDB" id="A0A919MYQ6"/>
<dbReference type="RefSeq" id="WP_203778574.1">
    <property type="nucleotide sequence ID" value="NZ_BOMV01000001.1"/>
</dbReference>
<reference evidence="2" key="1">
    <citation type="submission" date="2021-01" db="EMBL/GenBank/DDBJ databases">
        <title>Whole genome shotgun sequence of Actinoplanes rishiriensis NBRC 108556.</title>
        <authorList>
            <person name="Komaki H."/>
            <person name="Tamura T."/>
        </authorList>
    </citation>
    <scope>NUCLEOTIDE SEQUENCE</scope>
    <source>
        <strain evidence="2">NBRC 108556</strain>
    </source>
</reference>
<gene>
    <name evidence="2" type="ORF">Ari01nite_02770</name>
</gene>
<protein>
    <submittedName>
        <fullName evidence="2">Uncharacterized protein</fullName>
    </submittedName>
</protein>
<evidence type="ECO:0000313" key="2">
    <source>
        <dbReference type="EMBL" id="GIE92812.1"/>
    </source>
</evidence>
<accession>A0A919MYQ6</accession>
<keyword evidence="3" id="KW-1185">Reference proteome</keyword>
<dbReference type="Proteomes" id="UP000636960">
    <property type="component" value="Unassembled WGS sequence"/>
</dbReference>
<evidence type="ECO:0000256" key="1">
    <source>
        <dbReference type="SAM" id="MobiDB-lite"/>
    </source>
</evidence>
<organism evidence="2 3">
    <name type="scientific">Paractinoplanes rishiriensis</name>
    <dbReference type="NCBI Taxonomy" id="1050105"/>
    <lineage>
        <taxon>Bacteria</taxon>
        <taxon>Bacillati</taxon>
        <taxon>Actinomycetota</taxon>
        <taxon>Actinomycetes</taxon>
        <taxon>Micromonosporales</taxon>
        <taxon>Micromonosporaceae</taxon>
        <taxon>Paractinoplanes</taxon>
    </lineage>
</organism>
<comment type="caution">
    <text evidence="2">The sequence shown here is derived from an EMBL/GenBank/DDBJ whole genome shotgun (WGS) entry which is preliminary data.</text>
</comment>
<evidence type="ECO:0000313" key="3">
    <source>
        <dbReference type="Proteomes" id="UP000636960"/>
    </source>
</evidence>
<proteinExistence type="predicted"/>